<organism evidence="2">
    <name type="scientific">Culex tarsalis</name>
    <name type="common">Encephalitis mosquito</name>
    <dbReference type="NCBI Taxonomy" id="7177"/>
    <lineage>
        <taxon>Eukaryota</taxon>
        <taxon>Metazoa</taxon>
        <taxon>Ecdysozoa</taxon>
        <taxon>Arthropoda</taxon>
        <taxon>Hexapoda</taxon>
        <taxon>Insecta</taxon>
        <taxon>Pterygota</taxon>
        <taxon>Neoptera</taxon>
        <taxon>Endopterygota</taxon>
        <taxon>Diptera</taxon>
        <taxon>Nematocera</taxon>
        <taxon>Culicoidea</taxon>
        <taxon>Culicidae</taxon>
        <taxon>Culicinae</taxon>
        <taxon>Culicini</taxon>
        <taxon>Culex</taxon>
        <taxon>Culex</taxon>
    </lineage>
</organism>
<feature type="compositionally biased region" description="Polar residues" evidence="1">
    <location>
        <begin position="257"/>
        <end position="275"/>
    </location>
</feature>
<proteinExistence type="predicted"/>
<feature type="compositionally biased region" description="Polar residues" evidence="1">
    <location>
        <begin position="555"/>
        <end position="564"/>
    </location>
</feature>
<feature type="region of interest" description="Disordered" evidence="1">
    <location>
        <begin position="491"/>
        <end position="517"/>
    </location>
</feature>
<dbReference type="AlphaFoldDB" id="A0A1Q3EW96"/>
<feature type="region of interest" description="Disordered" evidence="1">
    <location>
        <begin position="621"/>
        <end position="708"/>
    </location>
</feature>
<evidence type="ECO:0008006" key="3">
    <source>
        <dbReference type="Google" id="ProtNLM"/>
    </source>
</evidence>
<feature type="region of interest" description="Disordered" evidence="1">
    <location>
        <begin position="127"/>
        <end position="147"/>
    </location>
</feature>
<feature type="region of interest" description="Disordered" evidence="1">
    <location>
        <begin position="536"/>
        <end position="571"/>
    </location>
</feature>
<name>A0A1Q3EW96_CULTA</name>
<evidence type="ECO:0000256" key="1">
    <source>
        <dbReference type="SAM" id="MobiDB-lite"/>
    </source>
</evidence>
<evidence type="ECO:0000313" key="2">
    <source>
        <dbReference type="EMBL" id="JAV19478.1"/>
    </source>
</evidence>
<accession>A0A1Q3EW96</accession>
<dbReference type="EMBL" id="GFDL01015567">
    <property type="protein sequence ID" value="JAV19478.1"/>
    <property type="molecule type" value="Transcribed_RNA"/>
</dbReference>
<feature type="compositionally biased region" description="Acidic residues" evidence="1">
    <location>
        <begin position="502"/>
        <end position="511"/>
    </location>
</feature>
<reference evidence="2" key="1">
    <citation type="submission" date="2017-01" db="EMBL/GenBank/DDBJ databases">
        <title>A deep insight into the sialotranscriptome of adult male and female Cluex tarsalis mosquitoes.</title>
        <authorList>
            <person name="Ribeiro J.M."/>
            <person name="Moreira F."/>
            <person name="Bernard K.A."/>
            <person name="Calvo E."/>
        </authorList>
    </citation>
    <scope>NUCLEOTIDE SEQUENCE</scope>
    <source>
        <strain evidence="2">Kern County</strain>
        <tissue evidence="2">Salivary glands</tissue>
    </source>
</reference>
<protein>
    <recommendedName>
        <fullName evidence="3">Mitosis initiation protein fs(1)Ya</fullName>
    </recommendedName>
</protein>
<feature type="compositionally biased region" description="Low complexity" evidence="1">
    <location>
        <begin position="276"/>
        <end position="296"/>
    </location>
</feature>
<feature type="region of interest" description="Disordered" evidence="1">
    <location>
        <begin position="257"/>
        <end position="302"/>
    </location>
</feature>
<sequence>MKIPKEVQCRTCLQVFCCGKCRQKHEDVQHQDVEAIRQICYICNNRPHPLRVNSTKTNTSNLLVEHVLREHLPLRCNRCAKVFHTAADFKTIARCLTAHGPASDQACHLEHSQNIPTILENVAAEGENKENIDENSATSSDRSAPPTAIKVKLSASNTAQISKELRAITDPPEDVENVNEAMLTPLSMINLRWKRKSRQSFDSMLSTTNNISAVNASEGGMLVPPSSPVKKLVRTTSTPMMHGCLPHHLKMASYNESYSSGMGQMSSIHANSTSEQQQQQQQQQQQTGQAGTGAATPASPTSYEIQKVRAIIRSRSKAVAATPLRQVMSKSIQRAIAQHGYSKMVAPGTQRKMSFNSTGGSSISGSPARSALDLRTTPVLKRCSSESSGGSLGHHRTAKMVRLGVKARSEDSSNASTLEDRSVEGSEYYETHQNVDSLNSTVDQENMDNQKLVDAEPVVIQFLKPMSSSYQETPRVAGGMLKKVISFTSPDVTRLGLPRPESEDDGEDDDVWSTPCGAFPPPRSFSCSALKDLGRSEETDDDVFLPPANPPPPTKSKSCKQLNLDSPGAPSTGKLWTIVSSVIRLASRQDIQEDLASGGTDSTKMTSTLAQKAASFAGFLKNKFPGANRPPQHRSSSGSDEFSAIASSGGIKRRRSMTRPYESRGNNGGGAPVYRTSSSPLPKRKRIQGRKPIERMRNESRSESGSDF</sequence>
<feature type="compositionally biased region" description="Basic and acidic residues" evidence="1">
    <location>
        <begin position="691"/>
        <end position="708"/>
    </location>
</feature>